<gene>
    <name evidence="1" type="ORF">GCM10023188_30060</name>
</gene>
<protein>
    <submittedName>
        <fullName evidence="1">Uncharacterized protein</fullName>
    </submittedName>
</protein>
<evidence type="ECO:0000313" key="2">
    <source>
        <dbReference type="Proteomes" id="UP001500552"/>
    </source>
</evidence>
<accession>A0ABP8LVQ5</accession>
<dbReference type="RefSeq" id="WP_345160239.1">
    <property type="nucleotide sequence ID" value="NZ_BAABHC010000016.1"/>
</dbReference>
<organism evidence="1 2">
    <name type="scientific">Pontibacter saemangeumensis</name>
    <dbReference type="NCBI Taxonomy" id="1084525"/>
    <lineage>
        <taxon>Bacteria</taxon>
        <taxon>Pseudomonadati</taxon>
        <taxon>Bacteroidota</taxon>
        <taxon>Cytophagia</taxon>
        <taxon>Cytophagales</taxon>
        <taxon>Hymenobacteraceae</taxon>
        <taxon>Pontibacter</taxon>
    </lineage>
</organism>
<reference evidence="2" key="1">
    <citation type="journal article" date="2019" name="Int. J. Syst. Evol. Microbiol.">
        <title>The Global Catalogue of Microorganisms (GCM) 10K type strain sequencing project: providing services to taxonomists for standard genome sequencing and annotation.</title>
        <authorList>
            <consortium name="The Broad Institute Genomics Platform"/>
            <consortium name="The Broad Institute Genome Sequencing Center for Infectious Disease"/>
            <person name="Wu L."/>
            <person name="Ma J."/>
        </authorList>
    </citation>
    <scope>NUCLEOTIDE SEQUENCE [LARGE SCALE GENOMIC DNA]</scope>
    <source>
        <strain evidence="2">JCM 17926</strain>
    </source>
</reference>
<name>A0ABP8LVQ5_9BACT</name>
<sequence>MDELLRLVNLIVERSPKSFPLINYQDEKSLETRFFNLLKQGEVATDEDASETLYGGKGLSVNYRMLKSRLRRKLLNHLHFLEFPAHKFSLGSFEQYKIHALLLEAEGLIVANEYKLADRILTQAIAFAKEHHLTTSIVRALEQKLNIHTTVINKKTYLESHKELQGYYRLEALERTATGLFNHARIELGSSLGARLAYMRNLPEVLKELYTLWESSKSPLIYNRYHILSIQYLELLGDFNAISEAVANAEDLLRQGKLHANWFNHKYNAFIRIYALLRTRQYEKGLSLAPAYLQLFDPQTVNWFAFMENYLLLALHAQRYALAGELLQKSVGNRFFRKIQQPAKERWELYRKYLVLMSDVLPESLRIELPEDVFIELVTLPKDKAGYNLSLLVLDTIKSFTTKKIDDYESHAERIKKYILKYMRGDKAERPKILLRLLLLAIKKGLDFNQIREASGHLSEKLAKAPPPGDAFAEVEIVPYEHLWEAVLIILKRRAIPA</sequence>
<keyword evidence="2" id="KW-1185">Reference proteome</keyword>
<comment type="caution">
    <text evidence="1">The sequence shown here is derived from an EMBL/GenBank/DDBJ whole genome shotgun (WGS) entry which is preliminary data.</text>
</comment>
<proteinExistence type="predicted"/>
<dbReference type="Proteomes" id="UP001500552">
    <property type="component" value="Unassembled WGS sequence"/>
</dbReference>
<evidence type="ECO:0000313" key="1">
    <source>
        <dbReference type="EMBL" id="GAA4436697.1"/>
    </source>
</evidence>
<dbReference type="EMBL" id="BAABHC010000016">
    <property type="protein sequence ID" value="GAA4436697.1"/>
    <property type="molecule type" value="Genomic_DNA"/>
</dbReference>